<evidence type="ECO:0000313" key="1">
    <source>
        <dbReference type="EMBL" id="EPX79373.1"/>
    </source>
</evidence>
<dbReference type="HOGENOM" id="CLU_3008920_0_0_5"/>
<organism evidence="1 2">
    <name type="scientific">Litoreibacter arenae DSM 19593</name>
    <dbReference type="NCBI Taxonomy" id="1123360"/>
    <lineage>
        <taxon>Bacteria</taxon>
        <taxon>Pseudomonadati</taxon>
        <taxon>Pseudomonadota</taxon>
        <taxon>Alphaproteobacteria</taxon>
        <taxon>Rhodobacterales</taxon>
        <taxon>Roseobacteraceae</taxon>
        <taxon>Litoreibacter</taxon>
    </lineage>
</organism>
<comment type="caution">
    <text evidence="1">The sequence shown here is derived from an EMBL/GenBank/DDBJ whole genome shotgun (WGS) entry which is preliminary data.</text>
</comment>
<proteinExistence type="predicted"/>
<dbReference type="EMBL" id="AONI01000010">
    <property type="protein sequence ID" value="EPX79373.1"/>
    <property type="molecule type" value="Genomic_DNA"/>
</dbReference>
<keyword evidence="2" id="KW-1185">Reference proteome</keyword>
<gene>
    <name evidence="1" type="ORF">thalar_02198</name>
</gene>
<dbReference type="AlphaFoldDB" id="S9QIG2"/>
<reference evidence="2" key="1">
    <citation type="journal article" date="2013" name="Stand. Genomic Sci.">
        <title>Genome sequence of the Litoreibacter arenae type strain (DSM 19593(T)), a member of the Roseobacter clade isolated from sea sand.</title>
        <authorList>
            <person name="Riedel T."/>
            <person name="Fiebig A."/>
            <person name="Petersen J."/>
            <person name="Gronow S."/>
            <person name="Kyrpides N.C."/>
            <person name="Goker M."/>
            <person name="Klenk H.P."/>
        </authorList>
    </citation>
    <scope>NUCLEOTIDE SEQUENCE [LARGE SCALE GENOMIC DNA]</scope>
    <source>
        <strain evidence="2">DSM 19593</strain>
    </source>
</reference>
<accession>S9QIG2</accession>
<sequence length="56" mass="6435">MPDEKIGPEPCLKIFDVLADNAVADIQFTGRFSKITMPCRSFKNPKRIKMTERVLH</sequence>
<dbReference type="Proteomes" id="UP000015351">
    <property type="component" value="Unassembled WGS sequence"/>
</dbReference>
<dbReference type="STRING" id="1123360.thalar_02198"/>
<evidence type="ECO:0000313" key="2">
    <source>
        <dbReference type="Proteomes" id="UP000015351"/>
    </source>
</evidence>
<name>S9QIG2_9RHOB</name>
<protein>
    <submittedName>
        <fullName evidence="1">Uncharacterized protein</fullName>
    </submittedName>
</protein>